<dbReference type="Proteomes" id="UP000765509">
    <property type="component" value="Unassembled WGS sequence"/>
</dbReference>
<accession>A0A9Q3Q9L8</accession>
<reference evidence="1" key="1">
    <citation type="submission" date="2021-03" db="EMBL/GenBank/DDBJ databases">
        <title>Draft genome sequence of rust myrtle Austropuccinia psidii MF-1, a brazilian biotype.</title>
        <authorList>
            <person name="Quecine M.C."/>
            <person name="Pachon D.M.R."/>
            <person name="Bonatelli M.L."/>
            <person name="Correr F.H."/>
            <person name="Franceschini L.M."/>
            <person name="Leite T.F."/>
            <person name="Margarido G.R.A."/>
            <person name="Almeida C.A."/>
            <person name="Ferrarezi J.A."/>
            <person name="Labate C.A."/>
        </authorList>
    </citation>
    <scope>NUCLEOTIDE SEQUENCE</scope>
    <source>
        <strain evidence="1">MF-1</strain>
    </source>
</reference>
<dbReference type="EMBL" id="AVOT02138898">
    <property type="protein sequence ID" value="MBW0590538.1"/>
    <property type="molecule type" value="Genomic_DNA"/>
</dbReference>
<proteinExistence type="predicted"/>
<keyword evidence="2" id="KW-1185">Reference proteome</keyword>
<organism evidence="1 2">
    <name type="scientific">Austropuccinia psidii MF-1</name>
    <dbReference type="NCBI Taxonomy" id="1389203"/>
    <lineage>
        <taxon>Eukaryota</taxon>
        <taxon>Fungi</taxon>
        <taxon>Dikarya</taxon>
        <taxon>Basidiomycota</taxon>
        <taxon>Pucciniomycotina</taxon>
        <taxon>Pucciniomycetes</taxon>
        <taxon>Pucciniales</taxon>
        <taxon>Sphaerophragmiaceae</taxon>
        <taxon>Austropuccinia</taxon>
    </lineage>
</organism>
<evidence type="ECO:0000313" key="1">
    <source>
        <dbReference type="EMBL" id="MBW0590538.1"/>
    </source>
</evidence>
<evidence type="ECO:0000313" key="2">
    <source>
        <dbReference type="Proteomes" id="UP000765509"/>
    </source>
</evidence>
<sequence>MWNPNRNLKLLEEGKPRSDRIKLLSKLYKSNGTRNIILLSLQAHKEWKVSPTIKCLHTTQNTESQLPRVTILPNPRSFPGEGKYQKAIKGLLSARGRKSQTQ</sequence>
<gene>
    <name evidence="1" type="ORF">O181_130253</name>
</gene>
<dbReference type="AlphaFoldDB" id="A0A9Q3Q9L8"/>
<protein>
    <submittedName>
        <fullName evidence="1">Uncharacterized protein</fullName>
    </submittedName>
</protein>
<name>A0A9Q3Q9L8_9BASI</name>
<comment type="caution">
    <text evidence="1">The sequence shown here is derived from an EMBL/GenBank/DDBJ whole genome shotgun (WGS) entry which is preliminary data.</text>
</comment>